<dbReference type="CDD" id="cd04185">
    <property type="entry name" value="GT_2_like_b"/>
    <property type="match status" value="1"/>
</dbReference>
<keyword evidence="7" id="KW-1185">Reference proteome</keyword>
<evidence type="ECO:0000256" key="2">
    <source>
        <dbReference type="ARBA" id="ARBA00006739"/>
    </source>
</evidence>
<dbReference type="Gene3D" id="3.90.550.10">
    <property type="entry name" value="Spore Coat Polysaccharide Biosynthesis Protein SpsA, Chain A"/>
    <property type="match status" value="1"/>
</dbReference>
<accession>A0ABT7UTB2</accession>
<dbReference type="Pfam" id="PF00535">
    <property type="entry name" value="Glycos_transf_2"/>
    <property type="match status" value="1"/>
</dbReference>
<dbReference type="RefSeq" id="WP_289600493.1">
    <property type="nucleotide sequence ID" value="NZ_JAUDCL010000027.1"/>
</dbReference>
<proteinExistence type="inferred from homology"/>
<keyword evidence="3" id="KW-0328">Glycosyltransferase</keyword>
<evidence type="ECO:0000256" key="4">
    <source>
        <dbReference type="ARBA" id="ARBA00022679"/>
    </source>
</evidence>
<evidence type="ECO:0000256" key="3">
    <source>
        <dbReference type="ARBA" id="ARBA00022676"/>
    </source>
</evidence>
<dbReference type="PANTHER" id="PTHR43179:SF12">
    <property type="entry name" value="GALACTOFURANOSYLTRANSFERASE GLFT2"/>
    <property type="match status" value="1"/>
</dbReference>
<dbReference type="InterPro" id="IPR029044">
    <property type="entry name" value="Nucleotide-diphossugar_trans"/>
</dbReference>
<feature type="domain" description="Glycosyltransferase 2-like" evidence="5">
    <location>
        <begin position="7"/>
        <end position="109"/>
    </location>
</feature>
<evidence type="ECO:0000313" key="7">
    <source>
        <dbReference type="Proteomes" id="UP001529380"/>
    </source>
</evidence>
<dbReference type="PANTHER" id="PTHR43179">
    <property type="entry name" value="RHAMNOSYLTRANSFERASE WBBL"/>
    <property type="match status" value="1"/>
</dbReference>
<evidence type="ECO:0000256" key="1">
    <source>
        <dbReference type="ARBA" id="ARBA00004776"/>
    </source>
</evidence>
<gene>
    <name evidence="6" type="ORF">QUW08_12560</name>
</gene>
<dbReference type="Proteomes" id="UP001529380">
    <property type="component" value="Unassembled WGS sequence"/>
</dbReference>
<reference evidence="6 7" key="1">
    <citation type="submission" date="2023-06" db="EMBL/GenBank/DDBJ databases">
        <title>Identification and characterization of horizontal gene transfer across gut microbiota members of farm animals based on homology search.</title>
        <authorList>
            <person name="Schwarzerova J."/>
            <person name="Nykrynova M."/>
            <person name="Jureckova K."/>
            <person name="Cejkova D."/>
            <person name="Rychlik I."/>
        </authorList>
    </citation>
    <scope>NUCLEOTIDE SEQUENCE [LARGE SCALE GENOMIC DNA]</scope>
    <source>
        <strain evidence="6 7">ET340</strain>
    </source>
</reference>
<keyword evidence="4" id="KW-0808">Transferase</keyword>
<comment type="pathway">
    <text evidence="1">Cell wall biogenesis; cell wall polysaccharide biosynthesis.</text>
</comment>
<evidence type="ECO:0000313" key="6">
    <source>
        <dbReference type="EMBL" id="MDM8202117.1"/>
    </source>
</evidence>
<sequence>MEQIAAVVVTYNRKDLLQQCLKSILAQEQVVCDVLVVDNASADGTQQAMEQWAEPRVRYRNTGQNLGGAGGFNFGMRWAVEAGYDYVWIMDDDTIPQPDALKQLWSAHEMLRGNYGFLSSVVLWKDGKECRMNRQKIKKSFYEHVELLRHGIIQIEQATFVSLFFPAEVICRAGLPIKEFFIWGDDLEYTRRISCRMGLDCYAVGQSIVTHMMQSNNGASLSTDVPERIERYRYAYRNENYTYRKEGIKGMLYYLARSGRELLRILLHSPDHKAKRSMVLIGSVFGGFAFCPGIESISRPTVKQ</sequence>
<dbReference type="EMBL" id="JAUDCL010000027">
    <property type="protein sequence ID" value="MDM8202117.1"/>
    <property type="molecule type" value="Genomic_DNA"/>
</dbReference>
<protein>
    <submittedName>
        <fullName evidence="6">Glycosyltransferase family 2 protein</fullName>
    </submittedName>
</protein>
<dbReference type="InterPro" id="IPR001173">
    <property type="entry name" value="Glyco_trans_2-like"/>
</dbReference>
<comment type="caution">
    <text evidence="6">The sequence shown here is derived from an EMBL/GenBank/DDBJ whole genome shotgun (WGS) entry which is preliminary data.</text>
</comment>
<evidence type="ECO:0000259" key="5">
    <source>
        <dbReference type="Pfam" id="PF00535"/>
    </source>
</evidence>
<comment type="similarity">
    <text evidence="2">Belongs to the glycosyltransferase 2 family.</text>
</comment>
<organism evidence="6 7">
    <name type="scientific">Allofournierella massiliensis</name>
    <dbReference type="NCBI Taxonomy" id="1650663"/>
    <lineage>
        <taxon>Bacteria</taxon>
        <taxon>Bacillati</taxon>
        <taxon>Bacillota</taxon>
        <taxon>Clostridia</taxon>
        <taxon>Eubacteriales</taxon>
        <taxon>Oscillospiraceae</taxon>
        <taxon>Allofournierella</taxon>
    </lineage>
</organism>
<dbReference type="SUPFAM" id="SSF53448">
    <property type="entry name" value="Nucleotide-diphospho-sugar transferases"/>
    <property type="match status" value="1"/>
</dbReference>
<name>A0ABT7UTB2_9FIRM</name>